<evidence type="ECO:0000256" key="1">
    <source>
        <dbReference type="SAM" id="MobiDB-lite"/>
    </source>
</evidence>
<feature type="compositionally biased region" description="Low complexity" evidence="1">
    <location>
        <begin position="355"/>
        <end position="391"/>
    </location>
</feature>
<keyword evidence="3" id="KW-1185">Reference proteome</keyword>
<dbReference type="EMBL" id="KZ995463">
    <property type="protein sequence ID" value="RKO90616.1"/>
    <property type="molecule type" value="Genomic_DNA"/>
</dbReference>
<feature type="region of interest" description="Disordered" evidence="1">
    <location>
        <begin position="484"/>
        <end position="517"/>
    </location>
</feature>
<name>A0A4P9WJ43_9FUNG</name>
<proteinExistence type="predicted"/>
<feature type="region of interest" description="Disordered" evidence="1">
    <location>
        <begin position="1335"/>
        <end position="1357"/>
    </location>
</feature>
<accession>A0A4P9WJ43</accession>
<organism evidence="2 3">
    <name type="scientific">Blyttiomyces helicus</name>
    <dbReference type="NCBI Taxonomy" id="388810"/>
    <lineage>
        <taxon>Eukaryota</taxon>
        <taxon>Fungi</taxon>
        <taxon>Fungi incertae sedis</taxon>
        <taxon>Chytridiomycota</taxon>
        <taxon>Chytridiomycota incertae sedis</taxon>
        <taxon>Chytridiomycetes</taxon>
        <taxon>Chytridiomycetes incertae sedis</taxon>
        <taxon>Blyttiomyces</taxon>
    </lineage>
</organism>
<feature type="region of interest" description="Disordered" evidence="1">
    <location>
        <begin position="355"/>
        <end position="410"/>
    </location>
</feature>
<feature type="region of interest" description="Disordered" evidence="1">
    <location>
        <begin position="125"/>
        <end position="152"/>
    </location>
</feature>
<evidence type="ECO:0000313" key="2">
    <source>
        <dbReference type="EMBL" id="RKO90616.1"/>
    </source>
</evidence>
<feature type="compositionally biased region" description="Basic and acidic residues" evidence="1">
    <location>
        <begin position="484"/>
        <end position="497"/>
    </location>
</feature>
<gene>
    <name evidence="2" type="ORF">BDK51DRAFT_31420</name>
</gene>
<reference evidence="3" key="1">
    <citation type="journal article" date="2018" name="Nat. Microbiol.">
        <title>Leveraging single-cell genomics to expand the fungal tree of life.</title>
        <authorList>
            <person name="Ahrendt S.R."/>
            <person name="Quandt C.A."/>
            <person name="Ciobanu D."/>
            <person name="Clum A."/>
            <person name="Salamov A."/>
            <person name="Andreopoulos B."/>
            <person name="Cheng J.F."/>
            <person name="Woyke T."/>
            <person name="Pelin A."/>
            <person name="Henrissat B."/>
            <person name="Reynolds N.K."/>
            <person name="Benny G.L."/>
            <person name="Smith M.E."/>
            <person name="James T.Y."/>
            <person name="Grigoriev I.V."/>
        </authorList>
    </citation>
    <scope>NUCLEOTIDE SEQUENCE [LARGE SCALE GENOMIC DNA]</scope>
</reference>
<sequence length="1357" mass="153999">MLEAMEEISQSTSHSVPCVGLFPRRAMCPEETLRAEFEKIFVTVDNGRGIAYLDSENLIYDAWSEVELDMIEYHDHDDEGEDEERDGHYGSGDRPFASWDRIRFNDGDHARFGLRIHVDQEQAGKVQRVLRGGPAEPQDRQQDRPNRRDGKKMQAMVVCMHDVDNVGELFANDDLVDKSRANPFYRGLDVFDLPHAHWAKKVARQRGRTVEAVVRAKTGRAGVMRWAHPLYPMPDPDFTTVIDLEDFQRKGTLEAGTHRNTLIRLIVDNAYGSNACSDIANVDYGKYAEEESDIDRFDDKHVIRPCFCDGMFMQSISKTDGTIEDAGIPVEVAQTLERAVLMEFTFKPITDIVSESSGSASMEPSVSQKTSSSRNPSWSSAPPMSAQPSASRTRRNHNPPDSSQSTEYIPLAKEGTPLFEGLPMRPGEAYFPYDEFARCRRDTKEEAKGRIFAEREIEEEEDSHLLHSNGQNTLDKALFERAMRKKSDDARPARERSVGPSMHIGGPPTQLVGSSKGKERAIDTETANRLMQPRDGTADLEEALVEQALLGSMKDMTLDAGSTSAGPAASRRHSAATAEKIEPLSGHKDSRIHFHHQMFKVDTNHMVDSYQQTVSYIAYLLERRRDDESVVLKHVDFAIDIGACCSFGALLEFFEDKYASDPDVHVIRSNRHTGKDCLSVVFFQDGEIVKCCKFYNKIAQCWQTHNNRTVIGSSLHTLLFPYNPETAKTYEKALPFDEIVMEFVEDVFSSGSLFQCSVAEQWRAFAEHLSRSMIVASRTTGEVAVGLWCNTDTRRIGGALTTCTMKEIGAKNFEQNMVAKYSYRNRGIVTFVWIEELEHIDSDIGDASADWYVDGNPGRGLEDVHLRDFKRPALLEMTSYSKSPDNSRAASSTYTVGVVHEVYNHGMRVFQHPEDDINVQERGYPKTSTVRLVASAQKGSHFRDVMMDRLPSEEIIQLACNPYKLAPDEKVLKRHLDEALITNILKGSRKMNRSLSRFEDGTSIRISAIQMKDSLYPPYKPYFIFYREKRVPLEDRIVYSNTTIDKKIDMMLNKRMLYFQKYQSMLGSQSGGWLFEFVIVKTRQTSGKVIEDFTLNPELFTGVKPVPDMLVPCLLERKNLKIIDDYIEVPGRDLVVTSIKECTYRDKAVYLMTVRDEETSTVFHCRSNPHLTEILAPKFHTLIERGRCFIICAGNKALGKTKREMYYTFERLFLKVVLSVRLLQESLALLFLTNITQYDHTIDERNLLMSSYIATCAHGGLCMASSFASNKEAVETRWITYEYEIGDLIPENVGSFPKYRWGIHSNGGAEDTVAIQRAESKTLTGKYVLVKEPRRQIHRELGSQRPPTGEDHREKGR</sequence>
<dbReference type="Proteomes" id="UP000269721">
    <property type="component" value="Unassembled WGS sequence"/>
</dbReference>
<protein>
    <submittedName>
        <fullName evidence="2">Uncharacterized protein</fullName>
    </submittedName>
</protein>
<evidence type="ECO:0000313" key="3">
    <source>
        <dbReference type="Proteomes" id="UP000269721"/>
    </source>
</evidence>
<feature type="compositionally biased region" description="Basic and acidic residues" evidence="1">
    <location>
        <begin position="137"/>
        <end position="152"/>
    </location>
</feature>